<evidence type="ECO:0000313" key="3">
    <source>
        <dbReference type="EMBL" id="CAB4723475.1"/>
    </source>
</evidence>
<keyword evidence="1" id="KW-0472">Membrane</keyword>
<dbReference type="SUPFAM" id="SSF55961">
    <property type="entry name" value="Bet v1-like"/>
    <property type="match status" value="1"/>
</dbReference>
<dbReference type="EMBL" id="CAFBIY010000044">
    <property type="protein sequence ID" value="CAB4849941.1"/>
    <property type="molecule type" value="Genomic_DNA"/>
</dbReference>
<dbReference type="EMBL" id="CAEZYF010000008">
    <property type="protein sequence ID" value="CAB4723475.1"/>
    <property type="molecule type" value="Genomic_DNA"/>
</dbReference>
<feature type="transmembrane region" description="Helical" evidence="1">
    <location>
        <begin position="112"/>
        <end position="134"/>
    </location>
</feature>
<evidence type="ECO:0000256" key="1">
    <source>
        <dbReference type="SAM" id="Phobius"/>
    </source>
</evidence>
<protein>
    <submittedName>
        <fullName evidence="2">Unannotated protein</fullName>
    </submittedName>
</protein>
<evidence type="ECO:0000313" key="5">
    <source>
        <dbReference type="EMBL" id="CAB4849941.1"/>
    </source>
</evidence>
<name>A0A6J6A763_9ZZZZ</name>
<dbReference type="EMBL" id="CAFAAV010000161">
    <property type="protein sequence ID" value="CAB4828961.1"/>
    <property type="molecule type" value="Genomic_DNA"/>
</dbReference>
<dbReference type="EMBL" id="CAFBOL010000026">
    <property type="protein sequence ID" value="CAB4987468.1"/>
    <property type="molecule type" value="Genomic_DNA"/>
</dbReference>
<keyword evidence="1" id="KW-0812">Transmembrane</keyword>
<evidence type="ECO:0000313" key="4">
    <source>
        <dbReference type="EMBL" id="CAB4828961.1"/>
    </source>
</evidence>
<dbReference type="EMBL" id="CAFBMT010000005">
    <property type="protein sequence ID" value="CAB4925193.1"/>
    <property type="molecule type" value="Genomic_DNA"/>
</dbReference>
<evidence type="ECO:0000313" key="6">
    <source>
        <dbReference type="EMBL" id="CAB4925193.1"/>
    </source>
</evidence>
<reference evidence="2" key="1">
    <citation type="submission" date="2020-05" db="EMBL/GenBank/DDBJ databases">
        <authorList>
            <person name="Chiriac C."/>
            <person name="Salcher M."/>
            <person name="Ghai R."/>
            <person name="Kavagutti S V."/>
        </authorList>
    </citation>
    <scope>NUCLEOTIDE SEQUENCE</scope>
</reference>
<sequence length="148" mass="16858">MARICVSVDIDATTERVWQVVEPVERHVDWMHDAVAIRFTTKQTRGVGTEFLCDTKVGPFKLVDRMELTEWEPGSAMGVRHTGMVKGEGRFTLTPIDLDRRTRFTWEETLIFPWWMGGPIGAFIGGKVVLAAIWRRNLRGLRTLVEAA</sequence>
<evidence type="ECO:0000313" key="2">
    <source>
        <dbReference type="EMBL" id="CAB4363402.1"/>
    </source>
</evidence>
<dbReference type="CDD" id="cd07812">
    <property type="entry name" value="SRPBCC"/>
    <property type="match status" value="1"/>
</dbReference>
<dbReference type="AlphaFoldDB" id="A0A6J6A763"/>
<dbReference type="InterPro" id="IPR019587">
    <property type="entry name" value="Polyketide_cyclase/dehydratase"/>
</dbReference>
<dbReference type="EMBL" id="CAESGF010000005">
    <property type="protein sequence ID" value="CAB4363402.1"/>
    <property type="molecule type" value="Genomic_DNA"/>
</dbReference>
<dbReference type="InterPro" id="IPR023393">
    <property type="entry name" value="START-like_dom_sf"/>
</dbReference>
<accession>A0A6J6A763</accession>
<proteinExistence type="predicted"/>
<evidence type="ECO:0000313" key="7">
    <source>
        <dbReference type="EMBL" id="CAB4987468.1"/>
    </source>
</evidence>
<dbReference type="Gene3D" id="3.30.530.20">
    <property type="match status" value="1"/>
</dbReference>
<organism evidence="2">
    <name type="scientific">freshwater metagenome</name>
    <dbReference type="NCBI Taxonomy" id="449393"/>
    <lineage>
        <taxon>unclassified sequences</taxon>
        <taxon>metagenomes</taxon>
        <taxon>ecological metagenomes</taxon>
    </lineage>
</organism>
<gene>
    <name evidence="3" type="ORF">UFOPK2656_01560</name>
    <name evidence="4" type="ORF">UFOPK3099_01909</name>
    <name evidence="5" type="ORF">UFOPK3267_01033</name>
    <name evidence="6" type="ORF">UFOPK3651_01118</name>
    <name evidence="7" type="ORF">UFOPK3931_01252</name>
    <name evidence="2" type="ORF">UFOPK4189_01181</name>
</gene>
<dbReference type="Pfam" id="PF10604">
    <property type="entry name" value="Polyketide_cyc2"/>
    <property type="match status" value="1"/>
</dbReference>
<keyword evidence="1" id="KW-1133">Transmembrane helix</keyword>